<dbReference type="Gene3D" id="3.40.50.1820">
    <property type="entry name" value="alpha/beta hydrolase"/>
    <property type="match status" value="1"/>
</dbReference>
<sequence>MYEPLWDDLEQRMNSLGRRIRSIWVADVAHQGQSSILNEGILGNDRSCLPARP</sequence>
<dbReference type="AlphaFoldDB" id="A0A5N6VW59"/>
<dbReference type="EMBL" id="ML738331">
    <property type="protein sequence ID" value="KAE8312745.1"/>
    <property type="molecule type" value="Genomic_DNA"/>
</dbReference>
<dbReference type="InterPro" id="IPR029058">
    <property type="entry name" value="AB_hydrolase_fold"/>
</dbReference>
<dbReference type="Proteomes" id="UP000325433">
    <property type="component" value="Unassembled WGS sequence"/>
</dbReference>
<gene>
    <name evidence="1" type="ORF">BDV41DRAFT_538632</name>
</gene>
<evidence type="ECO:0000313" key="2">
    <source>
        <dbReference type="Proteomes" id="UP000325433"/>
    </source>
</evidence>
<organism evidence="1 2">
    <name type="scientific">Aspergillus transmontanensis</name>
    <dbReference type="NCBI Taxonomy" id="1034304"/>
    <lineage>
        <taxon>Eukaryota</taxon>
        <taxon>Fungi</taxon>
        <taxon>Dikarya</taxon>
        <taxon>Ascomycota</taxon>
        <taxon>Pezizomycotina</taxon>
        <taxon>Eurotiomycetes</taxon>
        <taxon>Eurotiomycetidae</taxon>
        <taxon>Eurotiales</taxon>
        <taxon>Aspergillaceae</taxon>
        <taxon>Aspergillus</taxon>
        <taxon>Aspergillus subgen. Circumdati</taxon>
    </lineage>
</organism>
<reference evidence="2" key="1">
    <citation type="submission" date="2019-04" db="EMBL/GenBank/DDBJ databases">
        <title>Friends and foes A comparative genomics studyof 23 Aspergillus species from section Flavi.</title>
        <authorList>
            <consortium name="DOE Joint Genome Institute"/>
            <person name="Kjaerbolling I."/>
            <person name="Vesth T."/>
            <person name="Frisvad J.C."/>
            <person name="Nybo J.L."/>
            <person name="Theobald S."/>
            <person name="Kildgaard S."/>
            <person name="Isbrandt T."/>
            <person name="Kuo A."/>
            <person name="Sato A."/>
            <person name="Lyhne E.K."/>
            <person name="Kogle M.E."/>
            <person name="Wiebenga A."/>
            <person name="Kun R.S."/>
            <person name="Lubbers R.J."/>
            <person name="Makela M.R."/>
            <person name="Barry K."/>
            <person name="Chovatia M."/>
            <person name="Clum A."/>
            <person name="Daum C."/>
            <person name="Haridas S."/>
            <person name="He G."/>
            <person name="LaButti K."/>
            <person name="Lipzen A."/>
            <person name="Mondo S."/>
            <person name="Riley R."/>
            <person name="Salamov A."/>
            <person name="Simmons B.A."/>
            <person name="Magnuson J.K."/>
            <person name="Henrissat B."/>
            <person name="Mortensen U.H."/>
            <person name="Larsen T.O."/>
            <person name="Devries R.P."/>
            <person name="Grigoriev I.V."/>
            <person name="Machida M."/>
            <person name="Baker S.E."/>
            <person name="Andersen M.R."/>
        </authorList>
    </citation>
    <scope>NUCLEOTIDE SEQUENCE [LARGE SCALE GENOMIC DNA]</scope>
    <source>
        <strain evidence="2">CBS 130015</strain>
    </source>
</reference>
<proteinExistence type="predicted"/>
<name>A0A5N6VW59_9EURO</name>
<protein>
    <submittedName>
        <fullName evidence="1">Uncharacterized protein</fullName>
    </submittedName>
</protein>
<keyword evidence="2" id="KW-1185">Reference proteome</keyword>
<accession>A0A5N6VW59</accession>
<evidence type="ECO:0000313" key="1">
    <source>
        <dbReference type="EMBL" id="KAE8312745.1"/>
    </source>
</evidence>